<dbReference type="GO" id="GO:0016166">
    <property type="term" value="F:phytoene dehydrogenase activity"/>
    <property type="evidence" value="ECO:0007669"/>
    <property type="project" value="UniProtKB-ARBA"/>
</dbReference>
<evidence type="ECO:0000256" key="3">
    <source>
        <dbReference type="ARBA" id="ARBA00006046"/>
    </source>
</evidence>
<dbReference type="PANTHER" id="PTHR43734">
    <property type="entry name" value="PHYTOENE DESATURASE"/>
    <property type="match status" value="1"/>
</dbReference>
<keyword evidence="5 8" id="KW-0125">Carotenoid biosynthesis</keyword>
<name>A0A6A5YHS6_9PLEO</name>
<comment type="similarity">
    <text evidence="3 8">Belongs to the carotenoid/retinoid oxidoreductase family.</text>
</comment>
<gene>
    <name evidence="11" type="ORF">BDV96DRAFT_507838</name>
</gene>
<organism evidence="11 12">
    <name type="scientific">Lophiotrema nucula</name>
    <dbReference type="NCBI Taxonomy" id="690887"/>
    <lineage>
        <taxon>Eukaryota</taxon>
        <taxon>Fungi</taxon>
        <taxon>Dikarya</taxon>
        <taxon>Ascomycota</taxon>
        <taxon>Pezizomycotina</taxon>
        <taxon>Dothideomycetes</taxon>
        <taxon>Pleosporomycetidae</taxon>
        <taxon>Pleosporales</taxon>
        <taxon>Lophiotremataceae</taxon>
        <taxon>Lophiotrema</taxon>
    </lineage>
</organism>
<evidence type="ECO:0000256" key="1">
    <source>
        <dbReference type="ARBA" id="ARBA00001911"/>
    </source>
</evidence>
<dbReference type="GO" id="GO:0016117">
    <property type="term" value="P:carotenoid biosynthetic process"/>
    <property type="evidence" value="ECO:0007669"/>
    <property type="project" value="UniProtKB-KW"/>
</dbReference>
<protein>
    <recommendedName>
        <fullName evidence="4">Phytoene desaturase</fullName>
    </recommendedName>
    <alternativeName>
        <fullName evidence="7">Phytoene desaturase (3,4-didehydrolycopene-forming)</fullName>
    </alternativeName>
</protein>
<proteinExistence type="inferred from homology"/>
<dbReference type="InterPro" id="IPR036188">
    <property type="entry name" value="FAD/NAD-bd_sf"/>
</dbReference>
<dbReference type="InterPro" id="IPR002937">
    <property type="entry name" value="Amino_oxidase"/>
</dbReference>
<evidence type="ECO:0000256" key="5">
    <source>
        <dbReference type="ARBA" id="ARBA00022746"/>
    </source>
</evidence>
<dbReference type="AlphaFoldDB" id="A0A6A5YHS6"/>
<dbReference type="OrthoDB" id="7777654at2759"/>
<keyword evidence="9" id="KW-1133">Transmembrane helix</keyword>
<dbReference type="FunFam" id="3.50.50.60:FF:000171">
    <property type="entry name" value="zeta-carotene-forming phytoene desaturase"/>
    <property type="match status" value="1"/>
</dbReference>
<accession>A0A6A5YHS6</accession>
<evidence type="ECO:0000256" key="4">
    <source>
        <dbReference type="ARBA" id="ARBA00013293"/>
    </source>
</evidence>
<evidence type="ECO:0000313" key="12">
    <source>
        <dbReference type="Proteomes" id="UP000799770"/>
    </source>
</evidence>
<evidence type="ECO:0000259" key="10">
    <source>
        <dbReference type="Pfam" id="PF01593"/>
    </source>
</evidence>
<dbReference type="EMBL" id="ML977362">
    <property type="protein sequence ID" value="KAF2106510.1"/>
    <property type="molecule type" value="Genomic_DNA"/>
</dbReference>
<feature type="domain" description="Amine oxidase" evidence="10">
    <location>
        <begin position="19"/>
        <end position="508"/>
    </location>
</feature>
<keyword evidence="12" id="KW-1185">Reference proteome</keyword>
<keyword evidence="6 8" id="KW-0560">Oxidoreductase</keyword>
<evidence type="ECO:0000256" key="9">
    <source>
        <dbReference type="SAM" id="Phobius"/>
    </source>
</evidence>
<evidence type="ECO:0000313" key="11">
    <source>
        <dbReference type="EMBL" id="KAF2106510.1"/>
    </source>
</evidence>
<sequence length="581" mass="65547">MGRLKKQRPSVLIVGAGVGGVAAAARMAKAGCDVTVVEKNDFTGGRCSLINRDGYRFDQGPSLLLLPHLFKETFRDLGTSMEEEGVEVIKCEPNYNIHFHDGTHFKMSSDLATMKEEIEKVEGKGGFERYLSFMQESHRHYEISNIHVLHKNFYSILSMARPSFLRHLIALHPFESIYGRASKYFWTERLRRVFTFASMYMGMSPFDAPGTYSLLQYTELAEGIWYPIGGFHKVVDSLVKIGEKLGVDYRLNTPISRILLSEDGKTAKGVVLESGEELTACTVICNADLIYSYNNLLPPTSYARSLSKRDASCSSISFYWALDQKVLELSAHNIFLAEDYKESFDSIFKKHLIPDEPSFYVNVPSRIDPNAAPKGCDAIVVLVPVGHLLDSASETHNGTTAAGKQDWDTMVSIARETILATIERRLKISLKSHIIHETINTPPTWKNTFNLDRGAILGLSHSFFNVLCFRPKTKHPSIDKLYFVGASTHPGTGVPIVLAGAKIVCEQILERWKMRAPWNPRPDESAEKREVKQLDKVQWLPLRDWFQWALVLLVGMLFAVWRGVSEKWDWEIGKGGFVGDW</sequence>
<dbReference type="PANTHER" id="PTHR43734:SF1">
    <property type="entry name" value="PHYTOENE DESATURASE"/>
    <property type="match status" value="1"/>
</dbReference>
<dbReference type="NCBIfam" id="TIGR02734">
    <property type="entry name" value="crtI_fam"/>
    <property type="match status" value="1"/>
</dbReference>
<reference evidence="11" key="1">
    <citation type="journal article" date="2020" name="Stud. Mycol.">
        <title>101 Dothideomycetes genomes: a test case for predicting lifestyles and emergence of pathogens.</title>
        <authorList>
            <person name="Haridas S."/>
            <person name="Albert R."/>
            <person name="Binder M."/>
            <person name="Bloem J."/>
            <person name="Labutti K."/>
            <person name="Salamov A."/>
            <person name="Andreopoulos B."/>
            <person name="Baker S."/>
            <person name="Barry K."/>
            <person name="Bills G."/>
            <person name="Bluhm B."/>
            <person name="Cannon C."/>
            <person name="Castanera R."/>
            <person name="Culley D."/>
            <person name="Daum C."/>
            <person name="Ezra D."/>
            <person name="Gonzalez J."/>
            <person name="Henrissat B."/>
            <person name="Kuo A."/>
            <person name="Liang C."/>
            <person name="Lipzen A."/>
            <person name="Lutzoni F."/>
            <person name="Magnuson J."/>
            <person name="Mondo S."/>
            <person name="Nolan M."/>
            <person name="Ohm R."/>
            <person name="Pangilinan J."/>
            <person name="Park H.-J."/>
            <person name="Ramirez L."/>
            <person name="Alfaro M."/>
            <person name="Sun H."/>
            <person name="Tritt A."/>
            <person name="Yoshinaga Y."/>
            <person name="Zwiers L.-H."/>
            <person name="Turgeon B."/>
            <person name="Goodwin S."/>
            <person name="Spatafora J."/>
            <person name="Crous P."/>
            <person name="Grigoriev I."/>
        </authorList>
    </citation>
    <scope>NUCLEOTIDE SEQUENCE</scope>
    <source>
        <strain evidence="11">CBS 627.86</strain>
    </source>
</reference>
<keyword evidence="9" id="KW-0472">Membrane</keyword>
<feature type="transmembrane region" description="Helical" evidence="9">
    <location>
        <begin position="545"/>
        <end position="564"/>
    </location>
</feature>
<dbReference type="Pfam" id="PF01593">
    <property type="entry name" value="Amino_oxidase"/>
    <property type="match status" value="1"/>
</dbReference>
<evidence type="ECO:0000256" key="8">
    <source>
        <dbReference type="RuleBase" id="RU362075"/>
    </source>
</evidence>
<evidence type="ECO:0000256" key="6">
    <source>
        <dbReference type="ARBA" id="ARBA00023002"/>
    </source>
</evidence>
<evidence type="ECO:0000256" key="7">
    <source>
        <dbReference type="ARBA" id="ARBA00034551"/>
    </source>
</evidence>
<comment type="cofactor">
    <cofactor evidence="1">
        <name>NAD(+)</name>
        <dbReference type="ChEBI" id="CHEBI:57540"/>
    </cofactor>
</comment>
<evidence type="ECO:0000256" key="2">
    <source>
        <dbReference type="ARBA" id="ARBA00004829"/>
    </source>
</evidence>
<dbReference type="Proteomes" id="UP000799770">
    <property type="component" value="Unassembled WGS sequence"/>
</dbReference>
<keyword evidence="9" id="KW-0812">Transmembrane</keyword>
<dbReference type="Gene3D" id="3.50.50.60">
    <property type="entry name" value="FAD/NAD(P)-binding domain"/>
    <property type="match status" value="2"/>
</dbReference>
<dbReference type="InterPro" id="IPR014105">
    <property type="entry name" value="Carotenoid/retinoid_OxRdtase"/>
</dbReference>
<comment type="pathway">
    <text evidence="2 8">Carotenoid biosynthesis.</text>
</comment>
<dbReference type="SUPFAM" id="SSF51905">
    <property type="entry name" value="FAD/NAD(P)-binding domain"/>
    <property type="match status" value="1"/>
</dbReference>